<reference evidence="1" key="1">
    <citation type="submission" date="2020-11" db="EMBL/GenBank/DDBJ databases">
        <authorList>
            <consortium name="DOE Joint Genome Institute"/>
            <person name="Ahrendt S."/>
            <person name="Riley R."/>
            <person name="Andreopoulos W."/>
            <person name="LaButti K."/>
            <person name="Pangilinan J."/>
            <person name="Ruiz-duenas F.J."/>
            <person name="Barrasa J.M."/>
            <person name="Sanchez-Garcia M."/>
            <person name="Camarero S."/>
            <person name="Miyauchi S."/>
            <person name="Serrano A."/>
            <person name="Linde D."/>
            <person name="Babiker R."/>
            <person name="Drula E."/>
            <person name="Ayuso-Fernandez I."/>
            <person name="Pacheco R."/>
            <person name="Padilla G."/>
            <person name="Ferreira P."/>
            <person name="Barriuso J."/>
            <person name="Kellner H."/>
            <person name="Castanera R."/>
            <person name="Alfaro M."/>
            <person name="Ramirez L."/>
            <person name="Pisabarro A.G."/>
            <person name="Kuo A."/>
            <person name="Tritt A."/>
            <person name="Lipzen A."/>
            <person name="He G."/>
            <person name="Yan M."/>
            <person name="Ng V."/>
            <person name="Cullen D."/>
            <person name="Martin F."/>
            <person name="Rosso M.-N."/>
            <person name="Henrissat B."/>
            <person name="Hibbett D."/>
            <person name="Martinez A.T."/>
            <person name="Grigoriev I.V."/>
        </authorList>
    </citation>
    <scope>NUCLEOTIDE SEQUENCE</scope>
    <source>
        <strain evidence="1">AH 44721</strain>
    </source>
</reference>
<proteinExistence type="predicted"/>
<comment type="caution">
    <text evidence="1">The sequence shown here is derived from an EMBL/GenBank/DDBJ whole genome shotgun (WGS) entry which is preliminary data.</text>
</comment>
<organism evidence="1 2">
    <name type="scientific">Gymnopilus junonius</name>
    <name type="common">Spectacular rustgill mushroom</name>
    <name type="synonym">Gymnopilus spectabilis subsp. junonius</name>
    <dbReference type="NCBI Taxonomy" id="109634"/>
    <lineage>
        <taxon>Eukaryota</taxon>
        <taxon>Fungi</taxon>
        <taxon>Dikarya</taxon>
        <taxon>Basidiomycota</taxon>
        <taxon>Agaricomycotina</taxon>
        <taxon>Agaricomycetes</taxon>
        <taxon>Agaricomycetidae</taxon>
        <taxon>Agaricales</taxon>
        <taxon>Agaricineae</taxon>
        <taxon>Hymenogastraceae</taxon>
        <taxon>Gymnopilus</taxon>
    </lineage>
</organism>
<dbReference type="Proteomes" id="UP000724874">
    <property type="component" value="Unassembled WGS sequence"/>
</dbReference>
<gene>
    <name evidence="1" type="ORF">CPB84DRAFT_1794302</name>
</gene>
<name>A0A9P5NCL3_GYMJU</name>
<sequence length="80" mass="8803">MHLLCLPTATESLLCMSLPPTITLMMMTMTMKATTSTFHLISIHITIAEIINNSGANRFFDALLNSLRDALGNYPSSVRC</sequence>
<accession>A0A9P5NCL3</accession>
<dbReference type="AlphaFoldDB" id="A0A9P5NCL3"/>
<keyword evidence="2" id="KW-1185">Reference proteome</keyword>
<evidence type="ECO:0000313" key="2">
    <source>
        <dbReference type="Proteomes" id="UP000724874"/>
    </source>
</evidence>
<dbReference type="EMBL" id="JADNYJ010000160">
    <property type="protein sequence ID" value="KAF8878288.1"/>
    <property type="molecule type" value="Genomic_DNA"/>
</dbReference>
<protein>
    <submittedName>
        <fullName evidence="1">Uncharacterized protein</fullName>
    </submittedName>
</protein>
<evidence type="ECO:0000313" key="1">
    <source>
        <dbReference type="EMBL" id="KAF8878288.1"/>
    </source>
</evidence>